<evidence type="ECO:0000313" key="3">
    <source>
        <dbReference type="Proteomes" id="UP000654345"/>
    </source>
</evidence>
<comment type="caution">
    <text evidence="2">The sequence shown here is derived from an EMBL/GenBank/DDBJ whole genome shotgun (WGS) entry which is preliminary data.</text>
</comment>
<dbReference type="EMBL" id="BNJG01000002">
    <property type="protein sequence ID" value="GHO56280.1"/>
    <property type="molecule type" value="Genomic_DNA"/>
</dbReference>
<organism evidence="2 3">
    <name type="scientific">Ktedonobacter robiniae</name>
    <dbReference type="NCBI Taxonomy" id="2778365"/>
    <lineage>
        <taxon>Bacteria</taxon>
        <taxon>Bacillati</taxon>
        <taxon>Chloroflexota</taxon>
        <taxon>Ktedonobacteria</taxon>
        <taxon>Ktedonobacterales</taxon>
        <taxon>Ktedonobacteraceae</taxon>
        <taxon>Ktedonobacter</taxon>
    </lineage>
</organism>
<gene>
    <name evidence="2" type="ORF">KSB_47550</name>
</gene>
<keyword evidence="3" id="KW-1185">Reference proteome</keyword>
<evidence type="ECO:0000259" key="1">
    <source>
        <dbReference type="Pfam" id="PF01548"/>
    </source>
</evidence>
<proteinExistence type="predicted"/>
<feature type="domain" description="Transposase IS110-like N-terminal" evidence="1">
    <location>
        <begin position="2"/>
        <end position="82"/>
    </location>
</feature>
<protein>
    <recommendedName>
        <fullName evidence="1">Transposase IS110-like N-terminal domain-containing protein</fullName>
    </recommendedName>
</protein>
<dbReference type="InterPro" id="IPR002525">
    <property type="entry name" value="Transp_IS110-like_N"/>
</dbReference>
<reference evidence="2 3" key="1">
    <citation type="journal article" date="2021" name="Int. J. Syst. Evol. Microbiol.">
        <title>Reticulibacter mediterranei gen. nov., sp. nov., within the new family Reticulibacteraceae fam. nov., and Ktedonospora formicarum gen. nov., sp. nov., Ktedonobacter robiniae sp. nov., Dictyobacter formicarum sp. nov. and Dictyobacter arantiisoli sp. nov., belonging to the class Ktedonobacteria.</title>
        <authorList>
            <person name="Yabe S."/>
            <person name="Zheng Y."/>
            <person name="Wang C.M."/>
            <person name="Sakai Y."/>
            <person name="Abe K."/>
            <person name="Yokota A."/>
            <person name="Donadio S."/>
            <person name="Cavaletti L."/>
            <person name="Monciardini P."/>
        </authorList>
    </citation>
    <scope>NUCLEOTIDE SEQUENCE [LARGE SCALE GENOMIC DNA]</scope>
    <source>
        <strain evidence="2 3">SOSP1-30</strain>
    </source>
</reference>
<evidence type="ECO:0000313" key="2">
    <source>
        <dbReference type="EMBL" id="GHO56280.1"/>
    </source>
</evidence>
<accession>A0ABQ3UUE5</accession>
<dbReference type="Proteomes" id="UP000654345">
    <property type="component" value="Unassembled WGS sequence"/>
</dbReference>
<sequence length="176" mass="19309">MYPVNPKTVDRKRPASGAKTDLIDAYLLAKHGRSEFADLRRLDPDSPTVAELKVLTRDQDTLIQMQTRLVNQLTACLKAYSPVALTLFTKLQQKSTLLFLQAYPTLEAVQAATQEQLQVLLKQAGHPMPAKVASTIVEAVRQPQLCADPITVKTRISPDAGLGRPVVVPDRADQGI</sequence>
<dbReference type="Pfam" id="PF01548">
    <property type="entry name" value="DEDD_Tnp_IS110"/>
    <property type="match status" value="1"/>
</dbReference>
<name>A0ABQ3UUE5_9CHLR</name>